<sequence length="521" mass="57965">MLKYLIFLSCFLLSSCMVGPNYKEPHLKIAKHWMQTSKHKNATVREACPQTVNWWNIFYDPTLSYLIYAGYENNLTLYAAAVRVLQTRAQLAQSVGQLYPQQQALGGDYTYHRIGGGSLQNILPSSFSTASLGFSSSWEIDFWGKYRRAIQSNNAGFLASVAAYDNALVTLTADIASAYISIRTFQELIAVTKKNIELQRMSLKIAKSRYNAGQTSQLDVQQAQTELAQTEAQLPSQISSLQQQKDKLAVLLGLVPNEVDAFIKKSRGIPKAPSQIEIGIPRETIAQRPDIHQARQEAIAQSAAIGAAKANFFPAFSLSGSFVFTSNNIGKNSISDIFDWSNRTITAGPSFTWPILNYGQITNAVRMQDAAFQQSLLKYRNLVLQAQQEVQDSITQYIEAKKAVRSLTTANRSAVQSVKLALIRYKEGESIYTTVLDAERQQLQVQTSLTNAKGDISQAIVGLYRALGGGWQLRIGKDIVPEKIKHEMAGRTNWGNLLQAQNHLPPVTAQQCLKQLYLPNW</sequence>
<evidence type="ECO:0000256" key="2">
    <source>
        <dbReference type="RuleBase" id="RU362097"/>
    </source>
</evidence>
<dbReference type="InterPro" id="IPR010131">
    <property type="entry name" value="MdtP/NodT-like"/>
</dbReference>
<organism evidence="3 4">
    <name type="scientific">Legionella israelensis</name>
    <dbReference type="NCBI Taxonomy" id="454"/>
    <lineage>
        <taxon>Bacteria</taxon>
        <taxon>Pseudomonadati</taxon>
        <taxon>Pseudomonadota</taxon>
        <taxon>Gammaproteobacteria</taxon>
        <taxon>Legionellales</taxon>
        <taxon>Legionellaceae</taxon>
        <taxon>Legionella</taxon>
    </lineage>
</organism>
<dbReference type="GO" id="GO:0015562">
    <property type="term" value="F:efflux transmembrane transporter activity"/>
    <property type="evidence" value="ECO:0007669"/>
    <property type="project" value="InterPro"/>
</dbReference>
<name>A0AAX1EEJ7_9GAMM</name>
<dbReference type="GO" id="GO:0009279">
    <property type="term" value="C:cell outer membrane"/>
    <property type="evidence" value="ECO:0007669"/>
    <property type="project" value="UniProtKB-SubCell"/>
</dbReference>
<keyword evidence="2" id="KW-0449">Lipoprotein</keyword>
<evidence type="ECO:0000256" key="1">
    <source>
        <dbReference type="ARBA" id="ARBA00007613"/>
    </source>
</evidence>
<accession>A0AAX1EEJ7</accession>
<proteinExistence type="inferred from homology"/>
<dbReference type="Proteomes" id="UP000295517">
    <property type="component" value="Chromosome"/>
</dbReference>
<gene>
    <name evidence="3" type="ORF">E3983_03345</name>
</gene>
<keyword evidence="2" id="KW-1134">Transmembrane beta strand</keyword>
<keyword evidence="2" id="KW-0812">Transmembrane</keyword>
<evidence type="ECO:0000313" key="3">
    <source>
        <dbReference type="EMBL" id="QBR83483.1"/>
    </source>
</evidence>
<dbReference type="AlphaFoldDB" id="A0AAX1EEJ7"/>
<dbReference type="PANTHER" id="PTHR30203:SF31">
    <property type="entry name" value="RND EFFLUX SYSTEM, OUTER MEMBRANE LIPOPROTEIN, NODT"/>
    <property type="match status" value="1"/>
</dbReference>
<protein>
    <submittedName>
        <fullName evidence="3">Efflux transporter outer membrane subunit</fullName>
    </submittedName>
</protein>
<dbReference type="InterPro" id="IPR003423">
    <property type="entry name" value="OMP_efflux"/>
</dbReference>
<comment type="subcellular location">
    <subcellularLocation>
        <location evidence="2">Cell outer membrane</location>
        <topology evidence="2">Lipid-anchor</topology>
    </subcellularLocation>
</comment>
<dbReference type="NCBIfam" id="TIGR01845">
    <property type="entry name" value="outer_NodT"/>
    <property type="match status" value="1"/>
</dbReference>
<dbReference type="Gene3D" id="2.20.200.10">
    <property type="entry name" value="Outer membrane efflux proteins (OEP)"/>
    <property type="match status" value="1"/>
</dbReference>
<keyword evidence="2" id="KW-0564">Palmitate</keyword>
<dbReference type="PROSITE" id="PS51257">
    <property type="entry name" value="PROKAR_LIPOPROTEIN"/>
    <property type="match status" value="1"/>
</dbReference>
<comment type="similarity">
    <text evidence="1 2">Belongs to the outer membrane factor (OMF) (TC 1.B.17) family.</text>
</comment>
<dbReference type="EMBL" id="CP038254">
    <property type="protein sequence ID" value="QBR83483.1"/>
    <property type="molecule type" value="Genomic_DNA"/>
</dbReference>
<dbReference type="Gene3D" id="1.20.1600.10">
    <property type="entry name" value="Outer membrane efflux proteins (OEP)"/>
    <property type="match status" value="1"/>
</dbReference>
<keyword evidence="2" id="KW-0472">Membrane</keyword>
<dbReference type="Pfam" id="PF02321">
    <property type="entry name" value="OEP"/>
    <property type="match status" value="2"/>
</dbReference>
<dbReference type="PANTHER" id="PTHR30203">
    <property type="entry name" value="OUTER MEMBRANE CATION EFFLUX PROTEIN"/>
    <property type="match status" value="1"/>
</dbReference>
<reference evidence="3 4" key="1">
    <citation type="submission" date="2019-03" db="EMBL/GenBank/DDBJ databases">
        <title>Diverse conjugative elements silence natural transformation in Legionella species.</title>
        <authorList>
            <person name="Durieux I."/>
            <person name="Ginevra C."/>
            <person name="Attaiech L."/>
            <person name="Picq K."/>
            <person name="Juan P.A."/>
            <person name="Jarraud S."/>
            <person name="Charpentier X."/>
        </authorList>
    </citation>
    <scope>NUCLEOTIDE SEQUENCE [LARGE SCALE GENOMIC DNA]</scope>
    <source>
        <strain evidence="3 4">HL-0427-4011</strain>
    </source>
</reference>
<evidence type="ECO:0000313" key="4">
    <source>
        <dbReference type="Proteomes" id="UP000295517"/>
    </source>
</evidence>
<dbReference type="SUPFAM" id="SSF56954">
    <property type="entry name" value="Outer membrane efflux proteins (OEP)"/>
    <property type="match status" value="1"/>
</dbReference>
<dbReference type="RefSeq" id="WP_135059869.1">
    <property type="nucleotide sequence ID" value="NZ_CP038254.1"/>
</dbReference>